<dbReference type="AlphaFoldDB" id="A0A0A9CKS3"/>
<reference evidence="1" key="2">
    <citation type="journal article" date="2015" name="Data Brief">
        <title>Shoot transcriptome of the giant reed, Arundo donax.</title>
        <authorList>
            <person name="Barrero R.A."/>
            <person name="Guerrero F.D."/>
            <person name="Moolhuijzen P."/>
            <person name="Goolsby J.A."/>
            <person name="Tidwell J."/>
            <person name="Bellgard S.E."/>
            <person name="Bellgard M.I."/>
        </authorList>
    </citation>
    <scope>NUCLEOTIDE SEQUENCE</scope>
    <source>
        <tissue evidence="1">Shoot tissue taken approximately 20 cm above the soil surface</tissue>
    </source>
</reference>
<reference evidence="1" key="1">
    <citation type="submission" date="2014-09" db="EMBL/GenBank/DDBJ databases">
        <authorList>
            <person name="Magalhaes I.L.F."/>
            <person name="Oliveira U."/>
            <person name="Santos F.R."/>
            <person name="Vidigal T.H.D.A."/>
            <person name="Brescovit A.D."/>
            <person name="Santos A.J."/>
        </authorList>
    </citation>
    <scope>NUCLEOTIDE SEQUENCE</scope>
    <source>
        <tissue evidence="1">Shoot tissue taken approximately 20 cm above the soil surface</tissue>
    </source>
</reference>
<proteinExistence type="predicted"/>
<protein>
    <submittedName>
        <fullName evidence="1">Uncharacterized protein</fullName>
    </submittedName>
</protein>
<sequence length="132" mass="15619">MKNLKYMLTLLWIQIMKLQRNKIRKLKEVVSISQEVLSQGKMVILHLQVKEMVEMLYSEIQKQTGNLTETHGPNQVLIWNRPLHGDLHLLHKVKALVIQVNLRVQTFVHTQLEWKLQHTMLHKGHLVSHQKL</sequence>
<name>A0A0A9CKS3_ARUDO</name>
<evidence type="ECO:0000313" key="1">
    <source>
        <dbReference type="EMBL" id="JAD75048.1"/>
    </source>
</evidence>
<organism evidence="1">
    <name type="scientific">Arundo donax</name>
    <name type="common">Giant reed</name>
    <name type="synonym">Donax arundinaceus</name>
    <dbReference type="NCBI Taxonomy" id="35708"/>
    <lineage>
        <taxon>Eukaryota</taxon>
        <taxon>Viridiplantae</taxon>
        <taxon>Streptophyta</taxon>
        <taxon>Embryophyta</taxon>
        <taxon>Tracheophyta</taxon>
        <taxon>Spermatophyta</taxon>
        <taxon>Magnoliopsida</taxon>
        <taxon>Liliopsida</taxon>
        <taxon>Poales</taxon>
        <taxon>Poaceae</taxon>
        <taxon>PACMAD clade</taxon>
        <taxon>Arundinoideae</taxon>
        <taxon>Arundineae</taxon>
        <taxon>Arundo</taxon>
    </lineage>
</organism>
<dbReference type="EMBL" id="GBRH01222847">
    <property type="protein sequence ID" value="JAD75048.1"/>
    <property type="molecule type" value="Transcribed_RNA"/>
</dbReference>
<accession>A0A0A9CKS3</accession>